<dbReference type="SUPFAM" id="SSF46689">
    <property type="entry name" value="Homeodomain-like"/>
    <property type="match status" value="1"/>
</dbReference>
<name>A0A142BHK6_9GAMM</name>
<gene>
    <name evidence="3" type="ORF">EZMO1_4315</name>
</gene>
<dbReference type="RefSeq" id="WP_082212302.1">
    <property type="nucleotide sequence ID" value="NZ_CP013251.1"/>
</dbReference>
<sequence length="158" mass="17434">MSNEPEIIELLGTQTTLKLEQTLGGQRKYIAAKPTPESSIVNVIGMEAAIKLATRFGGMLLYIPQHLAARQRNQEITLAVWSGEHKQLIGQRFGLVERTIRKVVQGDNHPRFGLSCRLLRAQTQGYMDGRQQPKRAGKESGGIGTPGQRTGKHAPKSH</sequence>
<dbReference type="Proteomes" id="UP000071065">
    <property type="component" value="Chromosome"/>
</dbReference>
<dbReference type="KEGG" id="emp:EZMO1_4315"/>
<dbReference type="EMBL" id="CP013251">
    <property type="protein sequence ID" value="AMO58232.1"/>
    <property type="molecule type" value="Genomic_DNA"/>
</dbReference>
<protein>
    <submittedName>
        <fullName evidence="3">Mor transcription activator domain-containing protein</fullName>
    </submittedName>
</protein>
<dbReference type="PATRIC" id="fig|570277.3.peg.4631"/>
<dbReference type="STRING" id="570277.EZMO1_4315"/>
<proteinExistence type="predicted"/>
<dbReference type="InterPro" id="IPR014875">
    <property type="entry name" value="Mor_transcription_activator"/>
</dbReference>
<reference evidence="3 4" key="1">
    <citation type="journal article" date="2016" name="Front. Microbiol.">
        <title>Genomic Insight into the Host-Endosymbiont Relationship of Endozoicomonas montiporae CL-33(T) with its Coral Host.</title>
        <authorList>
            <person name="Ding J.-Y."/>
            <person name="Shiu J.-H."/>
            <person name="Chen W.-M."/>
            <person name="Chiang Y.-R."/>
            <person name="Tang S.-L."/>
        </authorList>
    </citation>
    <scope>NUCLEOTIDE SEQUENCE [LARGE SCALE GENOMIC DNA]</scope>
    <source>
        <strain evidence="3 4">CL-33</strain>
    </source>
</reference>
<organism evidence="3 4">
    <name type="scientific">Endozoicomonas montiporae CL-33</name>
    <dbReference type="NCBI Taxonomy" id="570277"/>
    <lineage>
        <taxon>Bacteria</taxon>
        <taxon>Pseudomonadati</taxon>
        <taxon>Pseudomonadota</taxon>
        <taxon>Gammaproteobacteria</taxon>
        <taxon>Oceanospirillales</taxon>
        <taxon>Endozoicomonadaceae</taxon>
        <taxon>Endozoicomonas</taxon>
    </lineage>
</organism>
<feature type="domain" description="Mor transcription activator" evidence="2">
    <location>
        <begin position="39"/>
        <end position="105"/>
    </location>
</feature>
<evidence type="ECO:0000259" key="2">
    <source>
        <dbReference type="Pfam" id="PF08765"/>
    </source>
</evidence>
<dbReference type="OrthoDB" id="7063381at2"/>
<dbReference type="AlphaFoldDB" id="A0A142BHK6"/>
<evidence type="ECO:0000313" key="3">
    <source>
        <dbReference type="EMBL" id="AMO58232.1"/>
    </source>
</evidence>
<feature type="region of interest" description="Disordered" evidence="1">
    <location>
        <begin position="126"/>
        <end position="158"/>
    </location>
</feature>
<evidence type="ECO:0000256" key="1">
    <source>
        <dbReference type="SAM" id="MobiDB-lite"/>
    </source>
</evidence>
<accession>A0A142BHK6</accession>
<dbReference type="Pfam" id="PF08765">
    <property type="entry name" value="Mor"/>
    <property type="match status" value="1"/>
</dbReference>
<dbReference type="InterPro" id="IPR009057">
    <property type="entry name" value="Homeodomain-like_sf"/>
</dbReference>
<evidence type="ECO:0000313" key="4">
    <source>
        <dbReference type="Proteomes" id="UP000071065"/>
    </source>
</evidence>